<dbReference type="EMBL" id="JACNJZ010000055">
    <property type="protein sequence ID" value="MBC8316801.1"/>
    <property type="molecule type" value="Genomic_DNA"/>
</dbReference>
<organism evidence="3 4">
    <name type="scientific">Candidatus Desulfobia pelagia</name>
    <dbReference type="NCBI Taxonomy" id="2841692"/>
    <lineage>
        <taxon>Bacteria</taxon>
        <taxon>Pseudomonadati</taxon>
        <taxon>Thermodesulfobacteriota</taxon>
        <taxon>Desulfobulbia</taxon>
        <taxon>Desulfobulbales</taxon>
        <taxon>Desulfobulbaceae</taxon>
        <taxon>Candidatus Desulfobia</taxon>
    </lineage>
</organism>
<evidence type="ECO:0000259" key="2">
    <source>
        <dbReference type="Pfam" id="PF13717"/>
    </source>
</evidence>
<protein>
    <submittedName>
        <fullName evidence="3">Zinc-ribbon domain-containing protein</fullName>
    </submittedName>
</protein>
<dbReference type="InterPro" id="IPR011723">
    <property type="entry name" value="Znf/thioredoxin_put"/>
</dbReference>
<evidence type="ECO:0000256" key="1">
    <source>
        <dbReference type="SAM" id="MobiDB-lite"/>
    </source>
</evidence>
<reference evidence="3 4" key="1">
    <citation type="submission" date="2020-08" db="EMBL/GenBank/DDBJ databases">
        <title>Bridging the membrane lipid divide: bacteria of the FCB group superphylum have the potential to synthesize archaeal ether lipids.</title>
        <authorList>
            <person name="Villanueva L."/>
            <person name="Von Meijenfeldt F.A.B."/>
            <person name="Westbye A.B."/>
            <person name="Yadav S."/>
            <person name="Hopmans E.C."/>
            <person name="Dutilh B.E."/>
            <person name="Sinninghe Damste J.S."/>
        </authorList>
    </citation>
    <scope>NUCLEOTIDE SEQUENCE [LARGE SCALE GENOMIC DNA]</scope>
    <source>
        <strain evidence="3">NIOZ-UU47</strain>
    </source>
</reference>
<proteinExistence type="predicted"/>
<dbReference type="Proteomes" id="UP000614424">
    <property type="component" value="Unassembled WGS sequence"/>
</dbReference>
<feature type="domain" description="Zinc finger/thioredoxin putative" evidence="2">
    <location>
        <begin position="1"/>
        <end position="34"/>
    </location>
</feature>
<dbReference type="AlphaFoldDB" id="A0A8J6N8Z0"/>
<name>A0A8J6N8Z0_9BACT</name>
<accession>A0A8J6N8Z0</accession>
<sequence length="67" mass="7581">MIIFCEECAEKFSFPPEKVDPEIGTFRCSKCGFLMPAALFQEGKYKKVNPESTAKGPGSPPRKRRRI</sequence>
<evidence type="ECO:0000313" key="4">
    <source>
        <dbReference type="Proteomes" id="UP000614424"/>
    </source>
</evidence>
<evidence type="ECO:0000313" key="3">
    <source>
        <dbReference type="EMBL" id="MBC8316801.1"/>
    </source>
</evidence>
<dbReference type="Pfam" id="PF13717">
    <property type="entry name" value="Zn_ribbon_4"/>
    <property type="match status" value="1"/>
</dbReference>
<comment type="caution">
    <text evidence="3">The sequence shown here is derived from an EMBL/GenBank/DDBJ whole genome shotgun (WGS) entry which is preliminary data.</text>
</comment>
<feature type="region of interest" description="Disordered" evidence="1">
    <location>
        <begin position="48"/>
        <end position="67"/>
    </location>
</feature>
<gene>
    <name evidence="3" type="ORF">H8E41_02780</name>
</gene>